<dbReference type="InterPro" id="IPR000792">
    <property type="entry name" value="Tscrpt_reg_LuxR_C"/>
</dbReference>
<dbReference type="EMBL" id="RYFG02000114">
    <property type="protein sequence ID" value="TRW91232.1"/>
    <property type="molecule type" value="Genomic_DNA"/>
</dbReference>
<dbReference type="RefSeq" id="WP_127027754.1">
    <property type="nucleotide sequence ID" value="NZ_RYFG02000114.1"/>
</dbReference>
<protein>
    <recommendedName>
        <fullName evidence="4">HTH luxR-type domain-containing protein</fullName>
    </recommendedName>
</protein>
<dbReference type="InterPro" id="IPR016032">
    <property type="entry name" value="Sig_transdc_resp-reg_C-effctor"/>
</dbReference>
<gene>
    <name evidence="5" type="ORF">EKO24_017615</name>
</gene>
<evidence type="ECO:0000256" key="1">
    <source>
        <dbReference type="ARBA" id="ARBA00023015"/>
    </source>
</evidence>
<evidence type="ECO:0000259" key="4">
    <source>
        <dbReference type="PROSITE" id="PS50043"/>
    </source>
</evidence>
<dbReference type="SMART" id="SM00421">
    <property type="entry name" value="HTH_LUXR"/>
    <property type="match status" value="1"/>
</dbReference>
<sequence>MKTAAKYQPIPCTRLDCSAIDDLNTILNALANASSHHQIHEAMDCLQKNQGADVLGQLFLPNYSSEKASYYAHSENLDRYTQAYLESNAIVIDTISSQIRHQCLPIAFGLDFQRKKATREEQILYSLLDSHEISCGIIVPVHTPSCFSIFKVAFSETDPDLKVRLPALATLSQLIATQMHDTICRINGMKSSEGEASLSSREKECLTWAAAGKVAWEIAETLGVAEATVIFHLENAKRKLQAKTLPQAVAHAIRSKLIIF</sequence>
<dbReference type="Gene3D" id="3.30.450.80">
    <property type="entry name" value="Transcription factor LuxR-like, autoinducer-binding domain"/>
    <property type="match status" value="1"/>
</dbReference>
<dbReference type="Pfam" id="PF00196">
    <property type="entry name" value="GerE"/>
    <property type="match status" value="1"/>
</dbReference>
<keyword evidence="3" id="KW-0804">Transcription</keyword>
<dbReference type="PANTHER" id="PTHR44688:SF16">
    <property type="entry name" value="DNA-BINDING TRANSCRIPTIONAL ACTIVATOR DEVR_DOSR"/>
    <property type="match status" value="1"/>
</dbReference>
<evidence type="ECO:0000313" key="6">
    <source>
        <dbReference type="Proteomes" id="UP000733744"/>
    </source>
</evidence>
<dbReference type="PROSITE" id="PS00622">
    <property type="entry name" value="HTH_LUXR_1"/>
    <property type="match status" value="1"/>
</dbReference>
<evidence type="ECO:0000256" key="3">
    <source>
        <dbReference type="ARBA" id="ARBA00023163"/>
    </source>
</evidence>
<dbReference type="InterPro" id="IPR036388">
    <property type="entry name" value="WH-like_DNA-bd_sf"/>
</dbReference>
<dbReference type="SUPFAM" id="SSF46894">
    <property type="entry name" value="C-terminal effector domain of the bipartite response regulators"/>
    <property type="match status" value="1"/>
</dbReference>
<keyword evidence="2" id="KW-0238">DNA-binding</keyword>
<dbReference type="CDD" id="cd06170">
    <property type="entry name" value="LuxR_C_like"/>
    <property type="match status" value="1"/>
</dbReference>
<feature type="domain" description="HTH luxR-type" evidence="4">
    <location>
        <begin position="191"/>
        <end position="256"/>
    </location>
</feature>
<dbReference type="InterPro" id="IPR036693">
    <property type="entry name" value="TF_LuxR_autoind-bd_dom_sf"/>
</dbReference>
<comment type="caution">
    <text evidence="5">The sequence shown here is derived from an EMBL/GenBank/DDBJ whole genome shotgun (WGS) entry which is preliminary data.</text>
</comment>
<dbReference type="PRINTS" id="PR00038">
    <property type="entry name" value="HTHLUXR"/>
</dbReference>
<dbReference type="PROSITE" id="PS50043">
    <property type="entry name" value="HTH_LUXR_2"/>
    <property type="match status" value="1"/>
</dbReference>
<keyword evidence="1" id="KW-0805">Transcription regulation</keyword>
<accession>A0ABY3C9Y5</accession>
<dbReference type="PANTHER" id="PTHR44688">
    <property type="entry name" value="DNA-BINDING TRANSCRIPTIONAL ACTIVATOR DEVR_DOSR"/>
    <property type="match status" value="1"/>
</dbReference>
<name>A0ABY3C9Y5_9GAMM</name>
<proteinExistence type="predicted"/>
<organism evidence="5 6">
    <name type="scientific">Candidatus Methylobacter oryzae</name>
    <dbReference type="NCBI Taxonomy" id="2497749"/>
    <lineage>
        <taxon>Bacteria</taxon>
        <taxon>Pseudomonadati</taxon>
        <taxon>Pseudomonadota</taxon>
        <taxon>Gammaproteobacteria</taxon>
        <taxon>Methylococcales</taxon>
        <taxon>Methylococcaceae</taxon>
        <taxon>Methylobacter</taxon>
    </lineage>
</organism>
<dbReference type="Pfam" id="PF03472">
    <property type="entry name" value="Autoind_bind"/>
    <property type="match status" value="1"/>
</dbReference>
<evidence type="ECO:0000313" key="5">
    <source>
        <dbReference type="EMBL" id="TRW91232.1"/>
    </source>
</evidence>
<dbReference type="SUPFAM" id="SSF75516">
    <property type="entry name" value="Pheromone-binding domain of LuxR-like quorum-sensing transcription factors"/>
    <property type="match status" value="1"/>
</dbReference>
<reference evidence="5 6" key="1">
    <citation type="journal article" date="2019" name="Antonie Van Leeuwenhoek">
        <title>Description of 'Ca. Methylobacter oryzae' KRF1, a novel species from the environmentally important Methylobacter clade 2.</title>
        <authorList>
            <person name="Khatri K."/>
            <person name="Mohite J.A."/>
            <person name="Pandit P.S."/>
            <person name="Bahulikar R."/>
            <person name="Rahalkar M.C."/>
        </authorList>
    </citation>
    <scope>NUCLEOTIDE SEQUENCE [LARGE SCALE GENOMIC DNA]</scope>
    <source>
        <strain evidence="5 6">KRF1</strain>
    </source>
</reference>
<dbReference type="InterPro" id="IPR005143">
    <property type="entry name" value="TF_LuxR_autoind-bd_dom"/>
</dbReference>
<dbReference type="Proteomes" id="UP000733744">
    <property type="component" value="Unassembled WGS sequence"/>
</dbReference>
<dbReference type="Gene3D" id="1.10.10.10">
    <property type="entry name" value="Winged helix-like DNA-binding domain superfamily/Winged helix DNA-binding domain"/>
    <property type="match status" value="1"/>
</dbReference>
<evidence type="ECO:0000256" key="2">
    <source>
        <dbReference type="ARBA" id="ARBA00023125"/>
    </source>
</evidence>
<keyword evidence="6" id="KW-1185">Reference proteome</keyword>